<accession>A0A520KR09</accession>
<dbReference type="InterPro" id="IPR050963">
    <property type="entry name" value="Sirohydro_Cobaltochel/CbiX"/>
</dbReference>
<dbReference type="GO" id="GO:0046872">
    <property type="term" value="F:metal ion binding"/>
    <property type="evidence" value="ECO:0007669"/>
    <property type="project" value="UniProtKB-KW"/>
</dbReference>
<evidence type="ECO:0000313" key="6">
    <source>
        <dbReference type="Proteomes" id="UP000317158"/>
    </source>
</evidence>
<evidence type="ECO:0000256" key="1">
    <source>
        <dbReference type="ARBA" id="ARBA00022573"/>
    </source>
</evidence>
<dbReference type="GO" id="GO:0009236">
    <property type="term" value="P:cobalamin biosynthetic process"/>
    <property type="evidence" value="ECO:0007669"/>
    <property type="project" value="UniProtKB-KW"/>
</dbReference>
<evidence type="ECO:0000256" key="3">
    <source>
        <dbReference type="ARBA" id="ARBA00023239"/>
    </source>
</evidence>
<protein>
    <submittedName>
        <fullName evidence="5">Sirohydrochlorin nickelochelatase</fullName>
    </submittedName>
</protein>
<keyword evidence="3" id="KW-0456">Lyase</keyword>
<dbReference type="SUPFAM" id="SSF53800">
    <property type="entry name" value="Chelatase"/>
    <property type="match status" value="1"/>
</dbReference>
<dbReference type="Pfam" id="PF01903">
    <property type="entry name" value="CbiX"/>
    <property type="match status" value="1"/>
</dbReference>
<evidence type="ECO:0000313" key="5">
    <source>
        <dbReference type="EMBL" id="RZN64040.1"/>
    </source>
</evidence>
<gene>
    <name evidence="5" type="primary">cfbA</name>
    <name evidence="5" type="ORF">EF806_05315</name>
</gene>
<dbReference type="InterPro" id="IPR002762">
    <property type="entry name" value="CbiX-like"/>
</dbReference>
<dbReference type="PANTHER" id="PTHR33542">
    <property type="entry name" value="SIROHYDROCHLORIN FERROCHELATASE, CHLOROPLASTIC"/>
    <property type="match status" value="1"/>
</dbReference>
<keyword evidence="2" id="KW-0479">Metal-binding</keyword>
<dbReference type="Proteomes" id="UP000317158">
    <property type="component" value="Unassembled WGS sequence"/>
</dbReference>
<keyword evidence="4" id="KW-0170">Cobalt</keyword>
<dbReference type="NCBIfam" id="NF033198">
    <property type="entry name" value="F430_CfbA"/>
    <property type="match status" value="1"/>
</dbReference>
<dbReference type="CDD" id="cd03416">
    <property type="entry name" value="CbiX_SirB_N"/>
    <property type="match status" value="1"/>
</dbReference>
<comment type="caution">
    <text evidence="5">The sequence shown here is derived from an EMBL/GenBank/DDBJ whole genome shotgun (WGS) entry which is preliminary data.</text>
</comment>
<sequence length="129" mass="14460">MREDIGLLVVGHGSNLEYNSNIINKLAEELSKKIKNVEVAFLNIQQPSISDGIKKLLNTDVHKIVVFPLFLAKGVHVLEDIPKQLGIKDGNTAEIEVDGRKVDLIYTRPLEYDDRLLDIALDRINEALS</sequence>
<proteinExistence type="predicted"/>
<dbReference type="GO" id="GO:0016829">
    <property type="term" value="F:lyase activity"/>
    <property type="evidence" value="ECO:0007669"/>
    <property type="project" value="UniProtKB-KW"/>
</dbReference>
<dbReference type="NCBIfam" id="NF002090">
    <property type="entry name" value="PRK00923.1"/>
    <property type="match status" value="1"/>
</dbReference>
<reference evidence="5 6" key="1">
    <citation type="journal article" date="2019" name="Nat. Microbiol.">
        <title>Wide diversity of methane and short-chain alkane metabolisms in uncultured archaea.</title>
        <authorList>
            <person name="Borrel G."/>
            <person name="Adam P.S."/>
            <person name="McKay L.J."/>
            <person name="Chen L.X."/>
            <person name="Sierra-Garcia I.N."/>
            <person name="Sieber C.M."/>
            <person name="Letourneur Q."/>
            <person name="Ghozlane A."/>
            <person name="Andersen G.L."/>
            <person name="Li W.J."/>
            <person name="Hallam S.J."/>
            <person name="Muyzer G."/>
            <person name="de Oliveira V.M."/>
            <person name="Inskeep W.P."/>
            <person name="Banfield J.F."/>
            <person name="Gribaldo S."/>
        </authorList>
    </citation>
    <scope>NUCLEOTIDE SEQUENCE [LARGE SCALE GENOMIC DNA]</scope>
    <source>
        <strain evidence="5">NM1a</strain>
    </source>
</reference>
<evidence type="ECO:0000256" key="2">
    <source>
        <dbReference type="ARBA" id="ARBA00022723"/>
    </source>
</evidence>
<dbReference type="PANTHER" id="PTHR33542:SF3">
    <property type="entry name" value="SIROHYDROCHLORIN FERROCHELATASE, CHLOROPLASTIC"/>
    <property type="match status" value="1"/>
</dbReference>
<dbReference type="AlphaFoldDB" id="A0A520KR09"/>
<evidence type="ECO:0000256" key="4">
    <source>
        <dbReference type="ARBA" id="ARBA00023285"/>
    </source>
</evidence>
<organism evidence="5 6">
    <name type="scientific">Methanoliparum thermophilum</name>
    <dbReference type="NCBI Taxonomy" id="2491083"/>
    <lineage>
        <taxon>Archaea</taxon>
        <taxon>Methanobacteriati</taxon>
        <taxon>Methanobacteriota</taxon>
        <taxon>Candidatus Methanoliparia</taxon>
        <taxon>Candidatus Methanoliparales</taxon>
        <taxon>Candidatus Methanoliparaceae</taxon>
        <taxon>Candidatus Methanoliparum</taxon>
    </lineage>
</organism>
<name>A0A520KR09_METT2</name>
<dbReference type="EMBL" id="RXIF01000010">
    <property type="protein sequence ID" value="RZN64040.1"/>
    <property type="molecule type" value="Genomic_DNA"/>
</dbReference>
<keyword evidence="1" id="KW-0169">Cobalamin biosynthesis</keyword>
<dbReference type="Gene3D" id="3.40.50.1400">
    <property type="match status" value="1"/>
</dbReference>